<protein>
    <submittedName>
        <fullName evidence="2">Uncharacterized protein</fullName>
    </submittedName>
</protein>
<organism evidence="2 3">
    <name type="scientific">Symbiodinium microadriaticum</name>
    <name type="common">Dinoflagellate</name>
    <name type="synonym">Zooxanthella microadriatica</name>
    <dbReference type="NCBI Taxonomy" id="2951"/>
    <lineage>
        <taxon>Eukaryota</taxon>
        <taxon>Sar</taxon>
        <taxon>Alveolata</taxon>
        <taxon>Dinophyceae</taxon>
        <taxon>Suessiales</taxon>
        <taxon>Symbiodiniaceae</taxon>
        <taxon>Symbiodinium</taxon>
    </lineage>
</organism>
<evidence type="ECO:0000256" key="1">
    <source>
        <dbReference type="SAM" id="MobiDB-lite"/>
    </source>
</evidence>
<keyword evidence="3" id="KW-1185">Reference proteome</keyword>
<dbReference type="Proteomes" id="UP000186817">
    <property type="component" value="Unassembled WGS sequence"/>
</dbReference>
<evidence type="ECO:0000313" key="2">
    <source>
        <dbReference type="EMBL" id="OLP88521.1"/>
    </source>
</evidence>
<sequence length="296" mass="32370">MAAVLQQYDSLPQEKRGHLLATLEKFLEDTYRDLLADFRPQGGRAHGGPPVSAGPVQSDGPKSLRARIRQCRRGSPGPQIQTAGPALWRGLPALDEVHERVDPLQVLLSFSVGWRLVYRELLEVLQDKHIPSFGRQKRGHAIFEEQKELSSRQWRTGPLGLHGGFATCRRLPCGARSSGKIFCMHKAPSVDFSDMSVFYAEEGAVCSATLMSEPGVSPAGHVMQVARDGQGNLLRLMFHGQLPYGEANDMLVELARAKFSRGTKVSIMEPLLQISPEGLLGIEIGPGEGVASRVAM</sequence>
<name>A0A1Q9D029_SYMMI</name>
<comment type="caution">
    <text evidence="2">The sequence shown here is derived from an EMBL/GenBank/DDBJ whole genome shotgun (WGS) entry which is preliminary data.</text>
</comment>
<dbReference type="AlphaFoldDB" id="A0A1Q9D029"/>
<reference evidence="2 3" key="1">
    <citation type="submission" date="2016-02" db="EMBL/GenBank/DDBJ databases">
        <title>Genome analysis of coral dinoflagellate symbionts highlights evolutionary adaptations to a symbiotic lifestyle.</title>
        <authorList>
            <person name="Aranda M."/>
            <person name="Li Y."/>
            <person name="Liew Y.J."/>
            <person name="Baumgarten S."/>
            <person name="Simakov O."/>
            <person name="Wilson M."/>
            <person name="Piel J."/>
            <person name="Ashoor H."/>
            <person name="Bougouffa S."/>
            <person name="Bajic V.B."/>
            <person name="Ryu T."/>
            <person name="Ravasi T."/>
            <person name="Bayer T."/>
            <person name="Micklem G."/>
            <person name="Kim H."/>
            <person name="Bhak J."/>
            <person name="Lajeunesse T.C."/>
            <person name="Voolstra C.R."/>
        </authorList>
    </citation>
    <scope>NUCLEOTIDE SEQUENCE [LARGE SCALE GENOMIC DNA]</scope>
    <source>
        <strain evidence="2 3">CCMP2467</strain>
    </source>
</reference>
<evidence type="ECO:0000313" key="3">
    <source>
        <dbReference type="Proteomes" id="UP000186817"/>
    </source>
</evidence>
<feature type="region of interest" description="Disordered" evidence="1">
    <location>
        <begin position="38"/>
        <end position="64"/>
    </location>
</feature>
<gene>
    <name evidence="2" type="ORF">AK812_SmicGene30124</name>
</gene>
<dbReference type="EMBL" id="LSRX01000808">
    <property type="protein sequence ID" value="OLP88521.1"/>
    <property type="molecule type" value="Genomic_DNA"/>
</dbReference>
<accession>A0A1Q9D029</accession>
<proteinExistence type="predicted"/>